<gene>
    <name evidence="2" type="ORF">MW290_10515</name>
</gene>
<feature type="chain" id="PRO_5046014654" evidence="1">
    <location>
        <begin position="24"/>
        <end position="112"/>
    </location>
</feature>
<evidence type="ECO:0000256" key="1">
    <source>
        <dbReference type="SAM" id="SignalP"/>
    </source>
</evidence>
<dbReference type="Proteomes" id="UP001056201">
    <property type="component" value="Chromosome 1"/>
</dbReference>
<dbReference type="EMBL" id="CP097635">
    <property type="protein sequence ID" value="URI06350.1"/>
    <property type="molecule type" value="Genomic_DNA"/>
</dbReference>
<evidence type="ECO:0000313" key="2">
    <source>
        <dbReference type="EMBL" id="URI06350.1"/>
    </source>
</evidence>
<protein>
    <submittedName>
        <fullName evidence="2">Uncharacterized protein</fullName>
    </submittedName>
</protein>
<evidence type="ECO:0000313" key="3">
    <source>
        <dbReference type="Proteomes" id="UP001056201"/>
    </source>
</evidence>
<name>A0ABY4S4V1_AQUTE</name>
<organism evidence="2 3">
    <name type="scientific">Aquincola tertiaricarbonis</name>
    <dbReference type="NCBI Taxonomy" id="391953"/>
    <lineage>
        <taxon>Bacteria</taxon>
        <taxon>Pseudomonadati</taxon>
        <taxon>Pseudomonadota</taxon>
        <taxon>Betaproteobacteria</taxon>
        <taxon>Burkholderiales</taxon>
        <taxon>Sphaerotilaceae</taxon>
        <taxon>Aquincola</taxon>
    </lineage>
</organism>
<reference evidence="2" key="1">
    <citation type="submission" date="2022-05" db="EMBL/GenBank/DDBJ databases">
        <title>An RpoN-dependent PEP-CTERM gene is involved in floc formation of an Aquincola tertiaricarbonis strain.</title>
        <authorList>
            <person name="Qiu D."/>
            <person name="Xia M."/>
        </authorList>
    </citation>
    <scope>NUCLEOTIDE SEQUENCE</scope>
    <source>
        <strain evidence="2">RN12</strain>
    </source>
</reference>
<accession>A0ABY4S4V1</accession>
<keyword evidence="3" id="KW-1185">Reference proteome</keyword>
<sequence length="112" mass="11293">MNRYIVALAAAIVSAAASLPASAQVERAAPVMSKPAAGIDAATFIPGHPASPKWKAPVTARANGEHPAVLVSRQAAHIDANTFIVQPPASTVWTQAPADVAVVAGSPANPAR</sequence>
<dbReference type="RefSeq" id="WP_250194613.1">
    <property type="nucleotide sequence ID" value="NZ_CP097635.1"/>
</dbReference>
<feature type="signal peptide" evidence="1">
    <location>
        <begin position="1"/>
        <end position="23"/>
    </location>
</feature>
<keyword evidence="1" id="KW-0732">Signal</keyword>
<proteinExistence type="predicted"/>